<keyword evidence="2" id="KW-0067">ATP-binding</keyword>
<evidence type="ECO:0000313" key="2">
    <source>
        <dbReference type="EMBL" id="RZD17142.1"/>
    </source>
</evidence>
<dbReference type="PANTHER" id="PTHR42927:SF1">
    <property type="entry name" value="HELICASE SUPERFAMILY 1 AND 2 DOMAIN-CONTAINING PROTEIN"/>
    <property type="match status" value="1"/>
</dbReference>
<dbReference type="Pfam" id="PF00717">
    <property type="entry name" value="Peptidase_S24"/>
    <property type="match status" value="1"/>
</dbReference>
<dbReference type="CDD" id="cd06529">
    <property type="entry name" value="S24_LexA-like"/>
    <property type="match status" value="1"/>
</dbReference>
<dbReference type="Gene3D" id="3.90.1570.50">
    <property type="match status" value="1"/>
</dbReference>
<dbReference type="InterPro" id="IPR015927">
    <property type="entry name" value="Peptidase_S24_S26A/B/C"/>
</dbReference>
<dbReference type="InterPro" id="IPR027417">
    <property type="entry name" value="P-loop_NTPase"/>
</dbReference>
<dbReference type="InterPro" id="IPR039418">
    <property type="entry name" value="LexA-like"/>
</dbReference>
<dbReference type="GO" id="GO:0009307">
    <property type="term" value="P:DNA restriction-modification system"/>
    <property type="evidence" value="ECO:0007669"/>
    <property type="project" value="UniProtKB-KW"/>
</dbReference>
<dbReference type="SUPFAM" id="SSF52540">
    <property type="entry name" value="P-loop containing nucleoside triphosphate hydrolases"/>
    <property type="match status" value="1"/>
</dbReference>
<dbReference type="GO" id="GO:0005524">
    <property type="term" value="F:ATP binding"/>
    <property type="evidence" value="ECO:0007669"/>
    <property type="project" value="UniProtKB-KW"/>
</dbReference>
<dbReference type="AlphaFoldDB" id="A0A519BIQ7"/>
<dbReference type="Proteomes" id="UP000316562">
    <property type="component" value="Unassembled WGS sequence"/>
</dbReference>
<dbReference type="Pfam" id="PF22679">
    <property type="entry name" value="T1R_D3-like"/>
    <property type="match status" value="1"/>
</dbReference>
<sequence length="1204" mass="137346">MSNPHHEIHLESDICEHLAANGWLYSPNDDGYNRELALYPEDVFSWVSQTQPELWDKLRQTHNGDTNNTFRKRLAQVLDNEGSLAVLRGGFKNVSSGRIQMCQFRPAQTMNPETTFKYEQVRCRVMRQVHYSTSNENSIDLVFFVNGIPVATAELKTDFTQSVHEAIHQYKYDRMPKDPNTKREEPLLAFKRRTLVHFAASSDEVYMTTMLNGKDTKFLPFNLGDNGGAGNPANPNGYRTSYLWERIWQKDAWLDILGRFVHLGREDKKDASGKKSSLEKLIFPRFHQWDVVTRLIAAAREEKAGAKYLVQHSAGSGKTNSISWLSHQLSSLHSLADGKDERVFHSVIVITDRNILDSQLQDAIYQFEHKEGVVCRIKEGVKSAQLAKALKDGIPIIVVTIQTFHFVLEAIRKETSLKGRKFAVIADEAHSSQAGSMAKALKQVLTAEQIEEGEEISADDLLAAEMAARPQSSNVSYFAFTATPKHKTMELFGRRPDPNLPSSETNKPDAFHIYSMRQAIEEGFILDVLKNYTAYKLAFKLAHNGQDYDEETLDESKAMKSLMRWVRLHPYNISQKVQIIVEHFRANVEWRLNGEAKAMVVTSSRKEAVRYKLAIDKYIRDKGYEIGTLVAFSGEVADQGISPDSFSEFNMNPGLRERDLRDAFDTDEFSILLVANKYQTGFDQPKLTAMYVDKKLAGINAVQTLSRLDRTFPGKDQTFILDFVNDPEEIRISFLPYYDKAELAGVSDPNIIHDMQAKLDSHRIYTQSEIDGFVAAYYKESQKDMQARIAPAVDRFRNIWKAALESKDKKGLDALEIFRKDLRAFISAYDFLSQIIDYRDTDLEKRSIFYKHLLPLIKEENLNEPIDLSSVKLTHYNLIDKGKRDIKLDGTNDDGKLKPLTGIGTAKPHDPEQAFLSEIIVRINDLFEGDLSDADKLSYAQHIRGKMMENEILSLQAEANTKEQFASSPDFKDAMNSAVTDGLENYNEMAKQILNNEYKREELANILLDMVYMGFAEKRMKINERRDECKLEKSIMQTSNGHSLKIVSDIDISESEKFVSFLPIYSLEAAATAFGREEYVENSGWMIATVAGRKLNKDMFIAKVVGKSMEPTIPDGSYCIFRLDKGGSRNETVVLVESKQVADRDTNQKFTVKRYHSEKEYFEDGTWRHKRITLSPDNKEFEPIILENMQETDFRVVAEFIGVI</sequence>
<protein>
    <submittedName>
        <fullName evidence="2">DEAD/DEAH box helicase</fullName>
    </submittedName>
</protein>
<reference evidence="2 3" key="1">
    <citation type="journal article" date="2019" name="ISME J.">
        <title>Insights into ecological role of a new deltaproteobacterial order Candidatus Acidulodesulfobacterales by metagenomics and metatranscriptomics.</title>
        <authorList>
            <person name="Tan S."/>
            <person name="Liu J."/>
            <person name="Fang Y."/>
            <person name="Hedlund B.P."/>
            <person name="Lian Z.H."/>
            <person name="Huang L.Y."/>
            <person name="Li J.T."/>
            <person name="Huang L.N."/>
            <person name="Li W.J."/>
            <person name="Jiang H.C."/>
            <person name="Dong H.L."/>
            <person name="Shu W.S."/>
        </authorList>
    </citation>
    <scope>NUCLEOTIDE SEQUENCE [LARGE SCALE GENOMIC DNA]</scope>
    <source>
        <strain evidence="2">AP2</strain>
    </source>
</reference>
<name>A0A519BIQ7_ACIG2</name>
<dbReference type="InterPro" id="IPR040980">
    <property type="entry name" value="SWI2_SNF2"/>
</dbReference>
<dbReference type="GO" id="GO:0003677">
    <property type="term" value="F:DNA binding"/>
    <property type="evidence" value="ECO:0007669"/>
    <property type="project" value="UniProtKB-KW"/>
</dbReference>
<dbReference type="Gene3D" id="3.40.50.300">
    <property type="entry name" value="P-loop containing nucleotide triphosphate hydrolases"/>
    <property type="match status" value="2"/>
</dbReference>
<evidence type="ECO:0000259" key="1">
    <source>
        <dbReference type="SMART" id="SM00487"/>
    </source>
</evidence>
<dbReference type="Pfam" id="PF18766">
    <property type="entry name" value="SWI2_SNF2"/>
    <property type="match status" value="1"/>
</dbReference>
<dbReference type="Pfam" id="PF04313">
    <property type="entry name" value="HSDR_N"/>
    <property type="match status" value="1"/>
</dbReference>
<proteinExistence type="predicted"/>
<dbReference type="InterPro" id="IPR036286">
    <property type="entry name" value="LexA/Signal_pep-like_sf"/>
</dbReference>
<accession>A0A519BIQ7</accession>
<dbReference type="GO" id="GO:0004386">
    <property type="term" value="F:helicase activity"/>
    <property type="evidence" value="ECO:0007669"/>
    <property type="project" value="UniProtKB-KW"/>
</dbReference>
<keyword evidence="2" id="KW-0547">Nucleotide-binding</keyword>
<dbReference type="InterPro" id="IPR007409">
    <property type="entry name" value="Restrct_endonuc_type1_HsdR_N"/>
</dbReference>
<keyword evidence="2" id="KW-0378">Hydrolase</keyword>
<dbReference type="Gene3D" id="2.10.109.10">
    <property type="entry name" value="Umud Fragment, subunit A"/>
    <property type="match status" value="1"/>
</dbReference>
<feature type="domain" description="Helicase ATP-binding" evidence="1">
    <location>
        <begin position="280"/>
        <end position="514"/>
    </location>
</feature>
<keyword evidence="2" id="KW-0347">Helicase</keyword>
<dbReference type="InterPro" id="IPR014001">
    <property type="entry name" value="Helicase_ATP-bd"/>
</dbReference>
<dbReference type="SUPFAM" id="SSF51306">
    <property type="entry name" value="LexA/Signal peptidase"/>
    <property type="match status" value="1"/>
</dbReference>
<dbReference type="EMBL" id="SGBC01000001">
    <property type="protein sequence ID" value="RZD17142.1"/>
    <property type="molecule type" value="Genomic_DNA"/>
</dbReference>
<dbReference type="SMART" id="SM00487">
    <property type="entry name" value="DEXDc"/>
    <property type="match status" value="1"/>
</dbReference>
<evidence type="ECO:0000313" key="3">
    <source>
        <dbReference type="Proteomes" id="UP000316562"/>
    </source>
</evidence>
<comment type="caution">
    <text evidence="2">The sequence shown here is derived from an EMBL/GenBank/DDBJ whole genome shotgun (WGS) entry which is preliminary data.</text>
</comment>
<organism evidence="2 3">
    <name type="scientific">Acididesulfobacter guangdongensis</name>
    <dbReference type="NCBI Taxonomy" id="2597225"/>
    <lineage>
        <taxon>Bacteria</taxon>
        <taxon>Deltaproteobacteria</taxon>
        <taxon>Candidatus Acidulodesulfobacterales</taxon>
        <taxon>Candidatus Acididesulfobacter</taxon>
    </lineage>
</organism>
<gene>
    <name evidence="2" type="ORF">EVJ46_02635</name>
</gene>
<dbReference type="GO" id="GO:0009035">
    <property type="term" value="F:type I site-specific deoxyribonuclease activity"/>
    <property type="evidence" value="ECO:0007669"/>
    <property type="project" value="UniProtKB-EC"/>
</dbReference>
<dbReference type="InterPro" id="IPR055180">
    <property type="entry name" value="HsdR_RecA-like_helicase_dom_2"/>
</dbReference>
<dbReference type="PANTHER" id="PTHR42927">
    <property type="entry name" value="HELICASE SUPERFAMILY 1 AND 2 DOMAIN-CONTAINING PROTEIN"/>
    <property type="match status" value="1"/>
</dbReference>